<comment type="subcellular location">
    <subcellularLocation>
        <location evidence="1">Nucleus</location>
    </subcellularLocation>
</comment>
<evidence type="ECO:0000313" key="7">
    <source>
        <dbReference type="Proteomes" id="UP000469890"/>
    </source>
</evidence>
<dbReference type="EMBL" id="JAAECE010000002">
    <property type="protein sequence ID" value="KAF1804493.1"/>
    <property type="molecule type" value="Genomic_DNA"/>
</dbReference>
<dbReference type="InterPro" id="IPR036322">
    <property type="entry name" value="WD40_repeat_dom_sf"/>
</dbReference>
<dbReference type="PANTHER" id="PTHR44040:SF1">
    <property type="entry name" value="RETINOBLASTOMA-BINDING PROTEIN 5"/>
    <property type="match status" value="1"/>
</dbReference>
<name>A0A8H4BN48_MUCCL</name>
<feature type="compositionally biased region" description="Basic residues" evidence="5">
    <location>
        <begin position="220"/>
        <end position="229"/>
    </location>
</feature>
<feature type="region of interest" description="Disordered" evidence="5">
    <location>
        <begin position="208"/>
        <end position="246"/>
    </location>
</feature>
<keyword evidence="3" id="KW-0677">Repeat</keyword>
<protein>
    <recommendedName>
        <fullName evidence="8">Anaphase-promoting complex subunit 4 WD40 domain-containing protein</fullName>
    </recommendedName>
</protein>
<reference evidence="6 7" key="1">
    <citation type="submission" date="2019-09" db="EMBL/GenBank/DDBJ databases">
        <authorList>
            <consortium name="DOE Joint Genome Institute"/>
            <person name="Mondo S.J."/>
            <person name="Navarro-Mendoza M.I."/>
            <person name="Perez-Arques C."/>
            <person name="Panchal S."/>
            <person name="Nicolas F.E."/>
            <person name="Ganguly P."/>
            <person name="Pangilinan J."/>
            <person name="Grigoriev I."/>
            <person name="Heitman J."/>
            <person name="Sanya K."/>
            <person name="Garre V."/>
        </authorList>
    </citation>
    <scope>NUCLEOTIDE SEQUENCE [LARGE SCALE GENOMIC DNA]</scope>
    <source>
        <strain evidence="6 7">MU402</strain>
    </source>
</reference>
<dbReference type="InterPro" id="IPR037850">
    <property type="entry name" value="RBBP5/Swd1"/>
</dbReference>
<accession>A0A8H4BN48</accession>
<dbReference type="PANTHER" id="PTHR44040">
    <property type="entry name" value="RETINOBLASTOMA-BINDING PROTEIN 5"/>
    <property type="match status" value="1"/>
</dbReference>
<comment type="caution">
    <text evidence="6">The sequence shown here is derived from an EMBL/GenBank/DDBJ whole genome shotgun (WGS) entry which is preliminary data.</text>
</comment>
<gene>
    <name evidence="6" type="ORF">FB192DRAFT_1047610</name>
</gene>
<dbReference type="SUPFAM" id="SSF50978">
    <property type="entry name" value="WD40 repeat-like"/>
    <property type="match status" value="1"/>
</dbReference>
<evidence type="ECO:0008006" key="8">
    <source>
        <dbReference type="Google" id="ProtNLM"/>
    </source>
</evidence>
<evidence type="ECO:0000256" key="2">
    <source>
        <dbReference type="ARBA" id="ARBA00022574"/>
    </source>
</evidence>
<dbReference type="Proteomes" id="UP000469890">
    <property type="component" value="Unassembled WGS sequence"/>
</dbReference>
<sequence length="246" mass="28173">MNSNNGSMTSDMLINANDRQIRYFRLEESTGVPILHNKFQDLVNRIQWSQSCFSSDGEFVIGGSGHKAEHNIYIWDKNMGNLVKILEGPKEPLDDLAWHPVRPIIASVSSFGNIYIWTAKHEENWSAFAPDFIELEENVEYEEKEDEFDVVPDDEKTKQKQVDEDIAIDVTTCDSIQAFIDSDDEEDGDEVFYLSSLPFVDDYIQINSSQTAQTEEKIPKKTLLKKKKKASSESADERPRKALKKQ</sequence>
<dbReference type="InterPro" id="IPR015943">
    <property type="entry name" value="WD40/YVTN_repeat-like_dom_sf"/>
</dbReference>
<dbReference type="Gene3D" id="2.130.10.10">
    <property type="entry name" value="YVTN repeat-like/Quinoprotein amine dehydrogenase"/>
    <property type="match status" value="1"/>
</dbReference>
<organism evidence="6 7">
    <name type="scientific">Mucor circinelloides f. lusitanicus</name>
    <name type="common">Mucor racemosus var. lusitanicus</name>
    <dbReference type="NCBI Taxonomy" id="29924"/>
    <lineage>
        <taxon>Eukaryota</taxon>
        <taxon>Fungi</taxon>
        <taxon>Fungi incertae sedis</taxon>
        <taxon>Mucoromycota</taxon>
        <taxon>Mucoromycotina</taxon>
        <taxon>Mucoromycetes</taxon>
        <taxon>Mucorales</taxon>
        <taxon>Mucorineae</taxon>
        <taxon>Mucoraceae</taxon>
        <taxon>Mucor</taxon>
    </lineage>
</organism>
<dbReference type="AlphaFoldDB" id="A0A8H4BN48"/>
<evidence type="ECO:0000256" key="5">
    <source>
        <dbReference type="SAM" id="MobiDB-lite"/>
    </source>
</evidence>
<proteinExistence type="predicted"/>
<evidence type="ECO:0000256" key="4">
    <source>
        <dbReference type="ARBA" id="ARBA00023242"/>
    </source>
</evidence>
<evidence type="ECO:0000256" key="1">
    <source>
        <dbReference type="ARBA" id="ARBA00004123"/>
    </source>
</evidence>
<evidence type="ECO:0000256" key="3">
    <source>
        <dbReference type="ARBA" id="ARBA00022737"/>
    </source>
</evidence>
<keyword evidence="2" id="KW-0853">WD repeat</keyword>
<dbReference type="GO" id="GO:0048188">
    <property type="term" value="C:Set1C/COMPASS complex"/>
    <property type="evidence" value="ECO:0007669"/>
    <property type="project" value="InterPro"/>
</dbReference>
<keyword evidence="4" id="KW-0539">Nucleus</keyword>
<evidence type="ECO:0000313" key="6">
    <source>
        <dbReference type="EMBL" id="KAF1804493.1"/>
    </source>
</evidence>